<dbReference type="Pfam" id="PF00078">
    <property type="entry name" value="RVT_1"/>
    <property type="match status" value="1"/>
</dbReference>
<dbReference type="Proteomes" id="UP001153954">
    <property type="component" value="Unassembled WGS sequence"/>
</dbReference>
<sequence length="259" mass="29746">MIAIYLFPLQKFLILQTITHKYLIRVHTRNEGDAAHSLIARHEKKLLKAGPMYTPDALIGAIKMVRKNLEPFHVNEMCTEGFVDWKDAYTQMGVNLTKDEEIHRVHQGDVISPKLFTAALEDIFKTFDWDGKGIYVYGTHLNHLRYADDVLIIAECADHLKGMLEELYHVSLKIGLKMKMEKTKVMATTYPLENPIILGSKPLEQVKKYIYLAQQIQLGRDSLTAEIERRIDLGWAAFGKLRCVFQSKLPQSLKSKVFT</sequence>
<dbReference type="EMBL" id="CAKOGL010000007">
    <property type="protein sequence ID" value="CAH2088990.1"/>
    <property type="molecule type" value="Genomic_DNA"/>
</dbReference>
<dbReference type="Gene3D" id="3.30.70.270">
    <property type="match status" value="1"/>
</dbReference>
<dbReference type="InterPro" id="IPR000477">
    <property type="entry name" value="RT_dom"/>
</dbReference>
<dbReference type="AlphaFoldDB" id="A0AAU9TP81"/>
<dbReference type="InterPro" id="IPR043502">
    <property type="entry name" value="DNA/RNA_pol_sf"/>
</dbReference>
<evidence type="ECO:0000313" key="3">
    <source>
        <dbReference type="Proteomes" id="UP001153954"/>
    </source>
</evidence>
<comment type="caution">
    <text evidence="2">The sequence shown here is derived from an EMBL/GenBank/DDBJ whole genome shotgun (WGS) entry which is preliminary data.</text>
</comment>
<protein>
    <recommendedName>
        <fullName evidence="1">Reverse transcriptase domain-containing protein</fullName>
    </recommendedName>
</protein>
<gene>
    <name evidence="2" type="ORF">EEDITHA_LOCUS5090</name>
</gene>
<organism evidence="2 3">
    <name type="scientific">Euphydryas editha</name>
    <name type="common">Edith's checkerspot</name>
    <dbReference type="NCBI Taxonomy" id="104508"/>
    <lineage>
        <taxon>Eukaryota</taxon>
        <taxon>Metazoa</taxon>
        <taxon>Ecdysozoa</taxon>
        <taxon>Arthropoda</taxon>
        <taxon>Hexapoda</taxon>
        <taxon>Insecta</taxon>
        <taxon>Pterygota</taxon>
        <taxon>Neoptera</taxon>
        <taxon>Endopterygota</taxon>
        <taxon>Lepidoptera</taxon>
        <taxon>Glossata</taxon>
        <taxon>Ditrysia</taxon>
        <taxon>Papilionoidea</taxon>
        <taxon>Nymphalidae</taxon>
        <taxon>Nymphalinae</taxon>
        <taxon>Euphydryas</taxon>
    </lineage>
</organism>
<dbReference type="SUPFAM" id="SSF56672">
    <property type="entry name" value="DNA/RNA polymerases"/>
    <property type="match status" value="1"/>
</dbReference>
<keyword evidence="3" id="KW-1185">Reference proteome</keyword>
<dbReference type="GO" id="GO:0071897">
    <property type="term" value="P:DNA biosynthetic process"/>
    <property type="evidence" value="ECO:0007669"/>
    <property type="project" value="UniProtKB-ARBA"/>
</dbReference>
<reference evidence="2" key="1">
    <citation type="submission" date="2022-03" db="EMBL/GenBank/DDBJ databases">
        <authorList>
            <person name="Tunstrom K."/>
        </authorList>
    </citation>
    <scope>NUCLEOTIDE SEQUENCE</scope>
</reference>
<evidence type="ECO:0000259" key="1">
    <source>
        <dbReference type="PROSITE" id="PS50878"/>
    </source>
</evidence>
<name>A0AAU9TP81_EUPED</name>
<feature type="domain" description="Reverse transcriptase" evidence="1">
    <location>
        <begin position="1"/>
        <end position="216"/>
    </location>
</feature>
<accession>A0AAU9TP81</accession>
<proteinExistence type="predicted"/>
<dbReference type="InterPro" id="IPR043128">
    <property type="entry name" value="Rev_trsase/Diguanyl_cyclase"/>
</dbReference>
<dbReference type="PANTHER" id="PTHR47027:SF20">
    <property type="entry name" value="REVERSE TRANSCRIPTASE-LIKE PROTEIN WITH RNA-DIRECTED DNA POLYMERASE DOMAIN"/>
    <property type="match status" value="1"/>
</dbReference>
<evidence type="ECO:0000313" key="2">
    <source>
        <dbReference type="EMBL" id="CAH2088990.1"/>
    </source>
</evidence>
<dbReference type="PROSITE" id="PS50878">
    <property type="entry name" value="RT_POL"/>
    <property type="match status" value="1"/>
</dbReference>
<dbReference type="PANTHER" id="PTHR47027">
    <property type="entry name" value="REVERSE TRANSCRIPTASE DOMAIN-CONTAINING PROTEIN"/>
    <property type="match status" value="1"/>
</dbReference>